<name>A0ABQ9JAK7_9CUCU</name>
<organism evidence="1 2">
    <name type="scientific">Molorchus minor</name>
    <dbReference type="NCBI Taxonomy" id="1323400"/>
    <lineage>
        <taxon>Eukaryota</taxon>
        <taxon>Metazoa</taxon>
        <taxon>Ecdysozoa</taxon>
        <taxon>Arthropoda</taxon>
        <taxon>Hexapoda</taxon>
        <taxon>Insecta</taxon>
        <taxon>Pterygota</taxon>
        <taxon>Neoptera</taxon>
        <taxon>Endopterygota</taxon>
        <taxon>Coleoptera</taxon>
        <taxon>Polyphaga</taxon>
        <taxon>Cucujiformia</taxon>
        <taxon>Chrysomeloidea</taxon>
        <taxon>Cerambycidae</taxon>
        <taxon>Lamiinae</taxon>
        <taxon>Monochamini</taxon>
        <taxon>Molorchus</taxon>
    </lineage>
</organism>
<gene>
    <name evidence="1" type="ORF">NQ317_019835</name>
</gene>
<dbReference type="EMBL" id="JAPWTJ010000949">
    <property type="protein sequence ID" value="KAJ8974679.1"/>
    <property type="molecule type" value="Genomic_DNA"/>
</dbReference>
<evidence type="ECO:0000313" key="1">
    <source>
        <dbReference type="EMBL" id="KAJ8974679.1"/>
    </source>
</evidence>
<keyword evidence="2" id="KW-1185">Reference proteome</keyword>
<accession>A0ABQ9JAK7</accession>
<reference evidence="1" key="1">
    <citation type="journal article" date="2023" name="Insect Mol. Biol.">
        <title>Genome sequencing provides insights into the evolution of gene families encoding plant cell wall-degrading enzymes in longhorned beetles.</title>
        <authorList>
            <person name="Shin N.R."/>
            <person name="Okamura Y."/>
            <person name="Kirsch R."/>
            <person name="Pauchet Y."/>
        </authorList>
    </citation>
    <scope>NUCLEOTIDE SEQUENCE</scope>
    <source>
        <strain evidence="1">MMC_N1</strain>
    </source>
</reference>
<evidence type="ECO:0000313" key="2">
    <source>
        <dbReference type="Proteomes" id="UP001162164"/>
    </source>
</evidence>
<dbReference type="Proteomes" id="UP001162164">
    <property type="component" value="Unassembled WGS sequence"/>
</dbReference>
<comment type="caution">
    <text evidence="1">The sequence shown here is derived from an EMBL/GenBank/DDBJ whole genome shotgun (WGS) entry which is preliminary data.</text>
</comment>
<sequence>MDDQLFIMDFLMEDDVNLFNVLQAIVEIPGGDNNIVPDNEIPVYNEGYFEYIVPRYSIFEFKCHFRMNRENCQLLCELIAQQLPEMRFNMALEKKVLFFLWILSKQESFLAVSDRFGFSKGTGHYIFLQILSALTAMKNEFIQWPNPRRSQEIAFRVENRYTCILHNFVLNREMVDSDDEDEEFNNVNIEANDRDNDFEDADNSTIKRNYIATLL</sequence>
<proteinExistence type="predicted"/>
<protein>
    <recommendedName>
        <fullName evidence="3">Transposase Helix-turn-helix domain-containing protein</fullName>
    </recommendedName>
</protein>
<evidence type="ECO:0008006" key="3">
    <source>
        <dbReference type="Google" id="ProtNLM"/>
    </source>
</evidence>